<feature type="transmembrane region" description="Helical" evidence="1">
    <location>
        <begin position="33"/>
        <end position="55"/>
    </location>
</feature>
<sequence>MSDTAMSAAGAAEPAAGLDRAASLYRAVWRWHFYAGLLVLPFMILLAVTGGLYLFRDEIDDLWHRPLKVVEARATPVEAPSAWIDAALKARPGTALKIIAPADSTASAEVVIKTAEGTRRSVYVDPYDSRVLGELPDRGTIMWLMRRLHSLAEFGTYANAIIEIVGGWSILLVGTGFYLWWPRKQSGGVMSVRGTPRKRVLWRDLHAVTGAVAGIVIAFMSLSGMPWSLVWGEKVNEWANGTNYGYPAGVYVDVPMSDEHLHHANGPTTWSLEQAQMPESTGSGTPIGIDAAAAAVERLGISPGYTLSLPGGASGVYSATVYPDDLSKQRVIHLDQYTGKPLIDMSYADYGPAAKAMEWGINFHMGQEFGLANQLFLLAVCLAIILMSVSAGVMWWKRRPKGSLGVPPAPADRSVMWGLIAIMAAVGLVFPLVGASLVVMLALDLAFGWRRTRLRTA</sequence>
<dbReference type="Proteomes" id="UP001202867">
    <property type="component" value="Unassembled WGS sequence"/>
</dbReference>
<keyword evidence="1" id="KW-0472">Membrane</keyword>
<accession>A0ABT0DR02</accession>
<dbReference type="RefSeq" id="WP_247202124.1">
    <property type="nucleotide sequence ID" value="NZ_JALKCG010000008.1"/>
</dbReference>
<gene>
    <name evidence="2" type="ORF">MWN33_16425</name>
</gene>
<protein>
    <submittedName>
        <fullName evidence="2">PepSY domain-containing protein</fullName>
    </submittedName>
</protein>
<feature type="transmembrane region" description="Helical" evidence="1">
    <location>
        <begin position="201"/>
        <end position="222"/>
    </location>
</feature>
<dbReference type="InterPro" id="IPR005625">
    <property type="entry name" value="PepSY-ass_TM"/>
</dbReference>
<organism evidence="2 3">
    <name type="scientific">Ancylobacter koreensis</name>
    <dbReference type="NCBI Taxonomy" id="266121"/>
    <lineage>
        <taxon>Bacteria</taxon>
        <taxon>Pseudomonadati</taxon>
        <taxon>Pseudomonadota</taxon>
        <taxon>Alphaproteobacteria</taxon>
        <taxon>Hyphomicrobiales</taxon>
        <taxon>Xanthobacteraceae</taxon>
        <taxon>Ancylobacter</taxon>
    </lineage>
</organism>
<proteinExistence type="predicted"/>
<keyword evidence="1" id="KW-1133">Transmembrane helix</keyword>
<evidence type="ECO:0000313" key="2">
    <source>
        <dbReference type="EMBL" id="MCK0209619.1"/>
    </source>
</evidence>
<keyword evidence="1" id="KW-0812">Transmembrane</keyword>
<reference evidence="3" key="1">
    <citation type="submission" date="2023-07" db="EMBL/GenBank/DDBJ databases">
        <title>Ancylobacter moscoviensis sp. nov., facultatively methylotrophic bacteria from activated sludge and the reclassification of Starkeya novella (Starkey 1934) Kelly et al. 2000 as Ancylobacter novellus comb. nov., Starkeya koreensis Im et al. 2006 as Ancylobacter koreensis comb.nov., Angulomicrobium tetraedrale Vasil'eva et al. 1986 as Ancylobacter tetraedralis comb. nov., Angulomicrobium amanitiforme Fritz et al. 2004 as Ancylobacter amanitiformis comb. nov. and Methylorhabdus multivorans Doronina et al. 1996 as Ancylobacter multivorans comb. nov. and emended description of the genus Ancylobacter.</title>
        <authorList>
            <person name="Doronina N."/>
            <person name="Chemodurova A."/>
            <person name="Grouzdev D."/>
            <person name="Koziaeva V."/>
            <person name="Shi W."/>
            <person name="Wu L."/>
            <person name="Kaparullina E."/>
        </authorList>
    </citation>
    <scope>NUCLEOTIDE SEQUENCE [LARGE SCALE GENOMIC DNA]</scope>
    <source>
        <strain evidence="3">Jip08</strain>
    </source>
</reference>
<dbReference type="PANTHER" id="PTHR34219:SF1">
    <property type="entry name" value="PEPSY DOMAIN-CONTAINING PROTEIN"/>
    <property type="match status" value="1"/>
</dbReference>
<feature type="transmembrane region" description="Helical" evidence="1">
    <location>
        <begin position="154"/>
        <end position="181"/>
    </location>
</feature>
<evidence type="ECO:0000256" key="1">
    <source>
        <dbReference type="SAM" id="Phobius"/>
    </source>
</evidence>
<dbReference type="EMBL" id="JALKCG010000008">
    <property type="protein sequence ID" value="MCK0209619.1"/>
    <property type="molecule type" value="Genomic_DNA"/>
</dbReference>
<dbReference type="PANTHER" id="PTHR34219">
    <property type="entry name" value="IRON-REGULATED INNER MEMBRANE PROTEIN-RELATED"/>
    <property type="match status" value="1"/>
</dbReference>
<keyword evidence="3" id="KW-1185">Reference proteome</keyword>
<comment type="caution">
    <text evidence="2">The sequence shown here is derived from an EMBL/GenBank/DDBJ whole genome shotgun (WGS) entry which is preliminary data.</text>
</comment>
<dbReference type="Pfam" id="PF03929">
    <property type="entry name" value="PepSY_TM"/>
    <property type="match status" value="1"/>
</dbReference>
<feature type="transmembrane region" description="Helical" evidence="1">
    <location>
        <begin position="375"/>
        <end position="396"/>
    </location>
</feature>
<evidence type="ECO:0000313" key="3">
    <source>
        <dbReference type="Proteomes" id="UP001202867"/>
    </source>
</evidence>
<feature type="transmembrane region" description="Helical" evidence="1">
    <location>
        <begin position="416"/>
        <end position="443"/>
    </location>
</feature>
<name>A0ABT0DR02_9HYPH</name>